<dbReference type="GeneID" id="79265913"/>
<dbReference type="RefSeq" id="WP_276235248.1">
    <property type="nucleotide sequence ID" value="NZ_CP119802.1"/>
</dbReference>
<protein>
    <submittedName>
        <fullName evidence="3">Uncharacterized protein</fullName>
    </submittedName>
</protein>
<dbReference type="Proteomes" id="UP001596398">
    <property type="component" value="Unassembled WGS sequence"/>
</dbReference>
<keyword evidence="2" id="KW-0812">Transmembrane</keyword>
<feature type="region of interest" description="Disordered" evidence="1">
    <location>
        <begin position="1"/>
        <end position="30"/>
    </location>
</feature>
<dbReference type="EMBL" id="JBHTAP010000001">
    <property type="protein sequence ID" value="MFC7234247.1"/>
    <property type="molecule type" value="Genomic_DNA"/>
</dbReference>
<evidence type="ECO:0000313" key="4">
    <source>
        <dbReference type="Proteomes" id="UP001596398"/>
    </source>
</evidence>
<evidence type="ECO:0000256" key="2">
    <source>
        <dbReference type="SAM" id="Phobius"/>
    </source>
</evidence>
<feature type="transmembrane region" description="Helical" evidence="2">
    <location>
        <begin position="117"/>
        <end position="139"/>
    </location>
</feature>
<name>A0ABD5ZL83_9EURY</name>
<comment type="caution">
    <text evidence="3">The sequence shown here is derived from an EMBL/GenBank/DDBJ whole genome shotgun (WGS) entry which is preliminary data.</text>
</comment>
<sequence>MSATDELLAERDDREEATESSDGGGRLSGVRSRLRSPFSLRAFLVALLLSVVASAAVGLVPFLPGSVATVAGVFVGAFALGLVRAKRAYLETALAGTAVVTVAALTQFFLVSVVGNVGIPVAAAGAGAGLLAALLGHYFGRDLRAGLTRDL</sequence>
<accession>A0ABD5ZL83</accession>
<keyword evidence="2" id="KW-1133">Transmembrane helix</keyword>
<organism evidence="3 4">
    <name type="scientific">Halosegnis marinus</name>
    <dbReference type="NCBI Taxonomy" id="3034023"/>
    <lineage>
        <taxon>Archaea</taxon>
        <taxon>Methanobacteriati</taxon>
        <taxon>Methanobacteriota</taxon>
        <taxon>Stenosarchaea group</taxon>
        <taxon>Halobacteria</taxon>
        <taxon>Halobacteriales</taxon>
        <taxon>Natronomonadaceae</taxon>
        <taxon>Halosegnis</taxon>
    </lineage>
</organism>
<evidence type="ECO:0000313" key="3">
    <source>
        <dbReference type="EMBL" id="MFC7234247.1"/>
    </source>
</evidence>
<keyword evidence="2" id="KW-0472">Membrane</keyword>
<gene>
    <name evidence="3" type="ORF">ACFQJ4_02840</name>
</gene>
<evidence type="ECO:0000256" key="1">
    <source>
        <dbReference type="SAM" id="MobiDB-lite"/>
    </source>
</evidence>
<proteinExistence type="predicted"/>
<feature type="transmembrane region" description="Helical" evidence="2">
    <location>
        <begin position="66"/>
        <end position="85"/>
    </location>
</feature>
<reference evidence="3 4" key="1">
    <citation type="journal article" date="2019" name="Int. J. Syst. Evol. Microbiol.">
        <title>The Global Catalogue of Microorganisms (GCM) 10K type strain sequencing project: providing services to taxonomists for standard genome sequencing and annotation.</title>
        <authorList>
            <consortium name="The Broad Institute Genomics Platform"/>
            <consortium name="The Broad Institute Genome Sequencing Center for Infectious Disease"/>
            <person name="Wu L."/>
            <person name="Ma J."/>
        </authorList>
    </citation>
    <scope>NUCLEOTIDE SEQUENCE [LARGE SCALE GENOMIC DNA]</scope>
    <source>
        <strain evidence="3 4">DT85</strain>
    </source>
</reference>
<dbReference type="AlphaFoldDB" id="A0ABD5ZL83"/>
<keyword evidence="4" id="KW-1185">Reference proteome</keyword>
<feature type="transmembrane region" description="Helical" evidence="2">
    <location>
        <begin position="38"/>
        <end position="60"/>
    </location>
</feature>
<feature type="transmembrane region" description="Helical" evidence="2">
    <location>
        <begin position="92"/>
        <end position="111"/>
    </location>
</feature>